<organism evidence="1 2">
    <name type="scientific">Gigaspora rosea</name>
    <dbReference type="NCBI Taxonomy" id="44941"/>
    <lineage>
        <taxon>Eukaryota</taxon>
        <taxon>Fungi</taxon>
        <taxon>Fungi incertae sedis</taxon>
        <taxon>Mucoromycota</taxon>
        <taxon>Glomeromycotina</taxon>
        <taxon>Glomeromycetes</taxon>
        <taxon>Diversisporales</taxon>
        <taxon>Gigasporaceae</taxon>
        <taxon>Gigaspora</taxon>
    </lineage>
</organism>
<comment type="caution">
    <text evidence="1">The sequence shown here is derived from an EMBL/GenBank/DDBJ whole genome shotgun (WGS) entry which is preliminary data.</text>
</comment>
<dbReference type="Proteomes" id="UP000266673">
    <property type="component" value="Unassembled WGS sequence"/>
</dbReference>
<sequence length="67" mass="7597">MQHLQAKNLLSAEKSLLTSSQICESDLLVLNELVDSFKNALKVAEEAKVLIIFFLESWILLNHISKK</sequence>
<dbReference type="OrthoDB" id="10006270at2759"/>
<dbReference type="AlphaFoldDB" id="A0A397VAL0"/>
<name>A0A397VAL0_9GLOM</name>
<dbReference type="EMBL" id="QKWP01000570">
    <property type="protein sequence ID" value="RIB17979.1"/>
    <property type="molecule type" value="Genomic_DNA"/>
</dbReference>
<gene>
    <name evidence="1" type="ORF">C2G38_2086960</name>
</gene>
<keyword evidence="2" id="KW-1185">Reference proteome</keyword>
<accession>A0A397VAL0</accession>
<evidence type="ECO:0000313" key="2">
    <source>
        <dbReference type="Proteomes" id="UP000266673"/>
    </source>
</evidence>
<proteinExistence type="predicted"/>
<reference evidence="1 2" key="1">
    <citation type="submission" date="2018-06" db="EMBL/GenBank/DDBJ databases">
        <title>Comparative genomics reveals the genomic features of Rhizophagus irregularis, R. cerebriforme, R. diaphanum and Gigaspora rosea, and their symbiotic lifestyle signature.</title>
        <authorList>
            <person name="Morin E."/>
            <person name="San Clemente H."/>
            <person name="Chen E.C.H."/>
            <person name="De La Providencia I."/>
            <person name="Hainaut M."/>
            <person name="Kuo A."/>
            <person name="Kohler A."/>
            <person name="Murat C."/>
            <person name="Tang N."/>
            <person name="Roy S."/>
            <person name="Loubradou J."/>
            <person name="Henrissat B."/>
            <person name="Grigoriev I.V."/>
            <person name="Corradi N."/>
            <person name="Roux C."/>
            <person name="Martin F.M."/>
        </authorList>
    </citation>
    <scope>NUCLEOTIDE SEQUENCE [LARGE SCALE GENOMIC DNA]</scope>
    <source>
        <strain evidence="1 2">DAOM 194757</strain>
    </source>
</reference>
<evidence type="ECO:0000313" key="1">
    <source>
        <dbReference type="EMBL" id="RIB17979.1"/>
    </source>
</evidence>
<protein>
    <submittedName>
        <fullName evidence="1">Uncharacterized protein</fullName>
    </submittedName>
</protein>